<reference evidence="2 3" key="1">
    <citation type="submission" date="2016-10" db="EMBL/GenBank/DDBJ databases">
        <authorList>
            <person name="de Groot N.N."/>
        </authorList>
    </citation>
    <scope>NUCLEOTIDE SEQUENCE [LARGE SCALE GENOMIC DNA]</scope>
    <source>
        <strain evidence="2 3">CGMCC 1.7056</strain>
    </source>
</reference>
<dbReference type="AlphaFoldDB" id="A0A1I1LVF8"/>
<dbReference type="EMBL" id="FOLB01000010">
    <property type="protein sequence ID" value="SFC74303.1"/>
    <property type="molecule type" value="Genomic_DNA"/>
</dbReference>
<accession>A0A1I1LVF8</accession>
<name>A0A1I1LVF8_9ACTN</name>
<sequence length="189" mass="20027">MDDDSVTWFAVTSGRFTGFLGLVAAAIVGVIGVFDGAPAGVVAGLLLALLSWVVLLRPRVGTRGSDLLLRGMVSTVVIPLASIESLVVRQVLSIGVGGRRYVSGAVGHAMRDLHRTRRAVDKMAFGTGQQEIPPAQDKYADQVGEMITERSRAARRDGAPMGPARRDWAWLEIGGLGVLLVALVVTLLI</sequence>
<evidence type="ECO:0000313" key="2">
    <source>
        <dbReference type="EMBL" id="SFC74303.1"/>
    </source>
</evidence>
<organism evidence="2 3">
    <name type="scientific">Nocardioides terrae</name>
    <dbReference type="NCBI Taxonomy" id="574651"/>
    <lineage>
        <taxon>Bacteria</taxon>
        <taxon>Bacillati</taxon>
        <taxon>Actinomycetota</taxon>
        <taxon>Actinomycetes</taxon>
        <taxon>Propionibacteriales</taxon>
        <taxon>Nocardioidaceae</taxon>
        <taxon>Nocardioides</taxon>
    </lineage>
</organism>
<evidence type="ECO:0000313" key="3">
    <source>
        <dbReference type="Proteomes" id="UP000198832"/>
    </source>
</evidence>
<keyword evidence="1" id="KW-1133">Transmembrane helix</keyword>
<evidence type="ECO:0000256" key="1">
    <source>
        <dbReference type="SAM" id="Phobius"/>
    </source>
</evidence>
<keyword evidence="1" id="KW-0472">Membrane</keyword>
<gene>
    <name evidence="2" type="ORF">SAMN04487968_110136</name>
</gene>
<feature type="transmembrane region" description="Helical" evidence="1">
    <location>
        <begin position="168"/>
        <end position="188"/>
    </location>
</feature>
<dbReference type="Proteomes" id="UP000198832">
    <property type="component" value="Unassembled WGS sequence"/>
</dbReference>
<proteinExistence type="predicted"/>
<feature type="transmembrane region" description="Helical" evidence="1">
    <location>
        <begin position="37"/>
        <end position="55"/>
    </location>
</feature>
<keyword evidence="3" id="KW-1185">Reference proteome</keyword>
<dbReference type="OrthoDB" id="3782617at2"/>
<keyword evidence="1" id="KW-0812">Transmembrane</keyword>
<feature type="transmembrane region" description="Helical" evidence="1">
    <location>
        <begin position="7"/>
        <end position="31"/>
    </location>
</feature>
<dbReference type="RefSeq" id="WP_091125006.1">
    <property type="nucleotide sequence ID" value="NZ_FOLB01000010.1"/>
</dbReference>
<protein>
    <recommendedName>
        <fullName evidence="4">PH domain-containing protein</fullName>
    </recommendedName>
</protein>
<dbReference type="STRING" id="574651.SAMN04487968_110136"/>
<evidence type="ECO:0008006" key="4">
    <source>
        <dbReference type="Google" id="ProtNLM"/>
    </source>
</evidence>